<dbReference type="PROSITE" id="PS50023">
    <property type="entry name" value="LIM_DOMAIN_2"/>
    <property type="match status" value="1"/>
</dbReference>
<evidence type="ECO:0000259" key="14">
    <source>
        <dbReference type="PROSITE" id="PS50071"/>
    </source>
</evidence>
<dbReference type="Gene3D" id="2.10.110.10">
    <property type="entry name" value="Cysteine Rich Protein"/>
    <property type="match status" value="1"/>
</dbReference>
<dbReference type="Pfam" id="PF00412">
    <property type="entry name" value="LIM"/>
    <property type="match status" value="1"/>
</dbReference>
<dbReference type="GO" id="GO:0000981">
    <property type="term" value="F:DNA-binding transcription factor activity, RNA polymerase II-specific"/>
    <property type="evidence" value="ECO:0000318"/>
    <property type="project" value="GO_Central"/>
</dbReference>
<organism evidence="16 17">
    <name type="scientific">Helobdella robusta</name>
    <name type="common">Californian leech</name>
    <dbReference type="NCBI Taxonomy" id="6412"/>
    <lineage>
        <taxon>Eukaryota</taxon>
        <taxon>Metazoa</taxon>
        <taxon>Spiralia</taxon>
        <taxon>Lophotrochozoa</taxon>
        <taxon>Annelida</taxon>
        <taxon>Clitellata</taxon>
        <taxon>Hirudinea</taxon>
        <taxon>Rhynchobdellida</taxon>
        <taxon>Glossiphoniidae</taxon>
        <taxon>Helobdella</taxon>
    </lineage>
</organism>
<dbReference type="SUPFAM" id="SSF46689">
    <property type="entry name" value="Homeodomain-like"/>
    <property type="match status" value="1"/>
</dbReference>
<evidence type="ECO:0000256" key="10">
    <source>
        <dbReference type="PROSITE-ProRule" id="PRU00125"/>
    </source>
</evidence>
<dbReference type="FunFam" id="2.10.110.10:FF:000228">
    <property type="entry name" value="LIM homeobox 8"/>
    <property type="match status" value="1"/>
</dbReference>
<dbReference type="PROSITE" id="PS50071">
    <property type="entry name" value="HOMEOBOX_2"/>
    <property type="match status" value="1"/>
</dbReference>
<reference evidence="15 17" key="2">
    <citation type="journal article" date="2013" name="Nature">
        <title>Insights into bilaterian evolution from three spiralian genomes.</title>
        <authorList>
            <person name="Simakov O."/>
            <person name="Marletaz F."/>
            <person name="Cho S.J."/>
            <person name="Edsinger-Gonzales E."/>
            <person name="Havlak P."/>
            <person name="Hellsten U."/>
            <person name="Kuo D.H."/>
            <person name="Larsson T."/>
            <person name="Lv J."/>
            <person name="Arendt D."/>
            <person name="Savage R."/>
            <person name="Osoegawa K."/>
            <person name="de Jong P."/>
            <person name="Grimwood J."/>
            <person name="Chapman J.A."/>
            <person name="Shapiro H."/>
            <person name="Aerts A."/>
            <person name="Otillar R.P."/>
            <person name="Terry A.Y."/>
            <person name="Boore J.L."/>
            <person name="Grigoriev I.V."/>
            <person name="Lindberg D.R."/>
            <person name="Seaver E.C."/>
            <person name="Weisblat D.A."/>
            <person name="Putnam N.H."/>
            <person name="Rokhsar D.S."/>
        </authorList>
    </citation>
    <scope>NUCLEOTIDE SEQUENCE</scope>
</reference>
<dbReference type="OMA" id="DFGRHIN"/>
<dbReference type="EMBL" id="AMQM01009063">
    <property type="status" value="NOT_ANNOTATED_CDS"/>
    <property type="molecule type" value="Genomic_DNA"/>
</dbReference>
<dbReference type="AlphaFoldDB" id="T1G8C6"/>
<dbReference type="InterPro" id="IPR001781">
    <property type="entry name" value="Znf_LIM"/>
</dbReference>
<protein>
    <recommendedName>
        <fullName evidence="18">Homeobox domain-containing protein</fullName>
    </recommendedName>
</protein>
<dbReference type="Proteomes" id="UP000015101">
    <property type="component" value="Unassembled WGS sequence"/>
</dbReference>
<gene>
    <name evidence="16" type="primary">20217323</name>
    <name evidence="15" type="ORF">HELRODRAFT_92165</name>
</gene>
<dbReference type="GO" id="GO:0030182">
    <property type="term" value="P:neuron differentiation"/>
    <property type="evidence" value="ECO:0000318"/>
    <property type="project" value="GO_Central"/>
</dbReference>
<dbReference type="EnsemblMetazoa" id="HelroT92165">
    <property type="protein sequence ID" value="HelroP92165"/>
    <property type="gene ID" value="HelroG92165"/>
</dbReference>
<evidence type="ECO:0000259" key="13">
    <source>
        <dbReference type="PROSITE" id="PS50023"/>
    </source>
</evidence>
<dbReference type="PANTHER" id="PTHR24208:SF127">
    <property type="entry name" value="LIM_HOMEOBOX PROTEIN AWH"/>
    <property type="match status" value="1"/>
</dbReference>
<dbReference type="STRING" id="6412.T1G8C6"/>
<evidence type="ECO:0000313" key="15">
    <source>
        <dbReference type="EMBL" id="ESO09735.1"/>
    </source>
</evidence>
<dbReference type="SMART" id="SM00132">
    <property type="entry name" value="LIM"/>
    <property type="match status" value="1"/>
</dbReference>
<dbReference type="EMBL" id="AMQM01009065">
    <property type="status" value="NOT_ANNOTATED_CDS"/>
    <property type="molecule type" value="Genomic_DNA"/>
</dbReference>
<evidence type="ECO:0000256" key="1">
    <source>
        <dbReference type="ARBA" id="ARBA00004123"/>
    </source>
</evidence>
<dbReference type="KEGG" id="hro:HELRODRAFT_92165"/>
<dbReference type="Pfam" id="PF00046">
    <property type="entry name" value="Homeodomain"/>
    <property type="match status" value="1"/>
</dbReference>
<evidence type="ECO:0000256" key="3">
    <source>
        <dbReference type="ARBA" id="ARBA00022737"/>
    </source>
</evidence>
<dbReference type="eggNOG" id="KOG0490">
    <property type="taxonomic scope" value="Eukaryota"/>
</dbReference>
<keyword evidence="17" id="KW-1185">Reference proteome</keyword>
<comment type="subcellular location">
    <subcellularLocation>
        <location evidence="1 9 11">Nucleus</location>
    </subcellularLocation>
</comment>
<proteinExistence type="predicted"/>
<evidence type="ECO:0008006" key="18">
    <source>
        <dbReference type="Google" id="ProtNLM"/>
    </source>
</evidence>
<dbReference type="GeneID" id="20217323"/>
<dbReference type="FunCoup" id="T1G8C6">
    <property type="interactions" value="32"/>
</dbReference>
<dbReference type="Gene3D" id="1.10.10.60">
    <property type="entry name" value="Homeodomain-like"/>
    <property type="match status" value="1"/>
</dbReference>
<dbReference type="PROSITE" id="PS00478">
    <property type="entry name" value="LIM_DOMAIN_1"/>
    <property type="match status" value="1"/>
</dbReference>
<keyword evidence="2 10" id="KW-0479">Metal-binding</keyword>
<dbReference type="InterPro" id="IPR001356">
    <property type="entry name" value="HD"/>
</dbReference>
<accession>T1G8C6</accession>
<feature type="domain" description="Homeobox" evidence="14">
    <location>
        <begin position="207"/>
        <end position="267"/>
    </location>
</feature>
<dbReference type="EMBL" id="AMQM01009066">
    <property type="status" value="NOT_ANNOTATED_CDS"/>
    <property type="molecule type" value="Genomic_DNA"/>
</dbReference>
<evidence type="ECO:0000256" key="9">
    <source>
        <dbReference type="PROSITE-ProRule" id="PRU00108"/>
    </source>
</evidence>
<keyword evidence="6 9" id="KW-0238">DNA-binding</keyword>
<dbReference type="InterPro" id="IPR050453">
    <property type="entry name" value="LIM_Homeobox_TF"/>
</dbReference>
<reference evidence="16" key="3">
    <citation type="submission" date="2015-06" db="UniProtKB">
        <authorList>
            <consortium name="EnsemblMetazoa"/>
        </authorList>
    </citation>
    <scope>IDENTIFICATION</scope>
</reference>
<feature type="domain" description="LIM zinc-binding" evidence="13">
    <location>
        <begin position="87"/>
        <end position="150"/>
    </location>
</feature>
<evidence type="ECO:0000256" key="2">
    <source>
        <dbReference type="ARBA" id="ARBA00022723"/>
    </source>
</evidence>
<keyword evidence="7 9" id="KW-0371">Homeobox</keyword>
<dbReference type="GO" id="GO:0000977">
    <property type="term" value="F:RNA polymerase II transcription regulatory region sequence-specific DNA binding"/>
    <property type="evidence" value="ECO:0000318"/>
    <property type="project" value="GO_Central"/>
</dbReference>
<evidence type="ECO:0000256" key="5">
    <source>
        <dbReference type="ARBA" id="ARBA00023038"/>
    </source>
</evidence>
<keyword evidence="4 10" id="KW-0862">Zinc</keyword>
<dbReference type="InParanoid" id="T1G8C6"/>
<feature type="region of interest" description="Disordered" evidence="12">
    <location>
        <begin position="1"/>
        <end position="28"/>
    </location>
</feature>
<evidence type="ECO:0000256" key="11">
    <source>
        <dbReference type="RuleBase" id="RU000682"/>
    </source>
</evidence>
<dbReference type="GO" id="GO:0046872">
    <property type="term" value="F:metal ion binding"/>
    <property type="evidence" value="ECO:0007669"/>
    <property type="project" value="UniProtKB-KW"/>
</dbReference>
<sequence length="267" mass="30218">MVKKPTNNNNSNNINNNSNNINNNNIDDTDNSLDEEKLLAIGKSFYSDVYNLDCNNTADIDDVIINNNNNDIENINPTTTTTTSQQCRCGSCGEPIFEEHLLKVGGFNQPWHVSCLKCCVCQQLLADDEACYCRANNIYCKDDYSNHRLVIVVVVAASLTTLLLQLSTGEEFALHDDKLLCKLHFVEMVVSLNASDAGQFFGGKFFKKFRSFEFVFAYVCLRILHANFRVDSNPDGQDLERIAHQTGLSKRVTQVWFQNSRARQKKH</sequence>
<evidence type="ECO:0000256" key="12">
    <source>
        <dbReference type="SAM" id="MobiDB-lite"/>
    </source>
</evidence>
<dbReference type="CTD" id="20217323"/>
<keyword evidence="5 10" id="KW-0440">LIM domain</keyword>
<dbReference type="EMBL" id="AMQM01009064">
    <property type="status" value="NOT_ANNOTATED_CDS"/>
    <property type="molecule type" value="Genomic_DNA"/>
</dbReference>
<evidence type="ECO:0000313" key="16">
    <source>
        <dbReference type="EnsemblMetazoa" id="HelroP92165"/>
    </source>
</evidence>
<evidence type="ECO:0000256" key="8">
    <source>
        <dbReference type="ARBA" id="ARBA00023242"/>
    </source>
</evidence>
<dbReference type="GO" id="GO:0005634">
    <property type="term" value="C:nucleus"/>
    <property type="evidence" value="ECO:0000318"/>
    <property type="project" value="GO_Central"/>
</dbReference>
<evidence type="ECO:0000256" key="7">
    <source>
        <dbReference type="ARBA" id="ARBA00023155"/>
    </source>
</evidence>
<dbReference type="OrthoDB" id="10068367at2759"/>
<name>T1G8C6_HELRO</name>
<dbReference type="HOGENOM" id="CLU_1044152_0_0_1"/>
<dbReference type="InterPro" id="IPR009057">
    <property type="entry name" value="Homeodomain-like_sf"/>
</dbReference>
<reference evidence="17" key="1">
    <citation type="submission" date="2012-12" db="EMBL/GenBank/DDBJ databases">
        <authorList>
            <person name="Hellsten U."/>
            <person name="Grimwood J."/>
            <person name="Chapman J.A."/>
            <person name="Shapiro H."/>
            <person name="Aerts A."/>
            <person name="Otillar R.P."/>
            <person name="Terry A.Y."/>
            <person name="Boore J.L."/>
            <person name="Simakov O."/>
            <person name="Marletaz F."/>
            <person name="Cho S.-J."/>
            <person name="Edsinger-Gonzales E."/>
            <person name="Havlak P."/>
            <person name="Kuo D.-H."/>
            <person name="Larsson T."/>
            <person name="Lv J."/>
            <person name="Arendt D."/>
            <person name="Savage R."/>
            <person name="Osoegawa K."/>
            <person name="de Jong P."/>
            <person name="Lindberg D.R."/>
            <person name="Seaver E.C."/>
            <person name="Weisblat D.A."/>
            <person name="Putnam N.H."/>
            <person name="Grigoriev I.V."/>
            <person name="Rokhsar D.S."/>
        </authorList>
    </citation>
    <scope>NUCLEOTIDE SEQUENCE</scope>
</reference>
<dbReference type="CDD" id="cd00086">
    <property type="entry name" value="homeodomain"/>
    <property type="match status" value="1"/>
</dbReference>
<dbReference type="SMART" id="SM00389">
    <property type="entry name" value="HOX"/>
    <property type="match status" value="1"/>
</dbReference>
<keyword evidence="3" id="KW-0677">Repeat</keyword>
<dbReference type="EMBL" id="KB095920">
    <property type="protein sequence ID" value="ESO09735.1"/>
    <property type="molecule type" value="Genomic_DNA"/>
</dbReference>
<dbReference type="RefSeq" id="XP_009012167.1">
    <property type="nucleotide sequence ID" value="XM_009013919.1"/>
</dbReference>
<evidence type="ECO:0000313" key="17">
    <source>
        <dbReference type="Proteomes" id="UP000015101"/>
    </source>
</evidence>
<dbReference type="GO" id="GO:0006357">
    <property type="term" value="P:regulation of transcription by RNA polymerase II"/>
    <property type="evidence" value="ECO:0000318"/>
    <property type="project" value="GO_Central"/>
</dbReference>
<keyword evidence="8 9" id="KW-0539">Nucleus</keyword>
<feature type="compositionally biased region" description="Low complexity" evidence="12">
    <location>
        <begin position="1"/>
        <end position="26"/>
    </location>
</feature>
<dbReference type="PANTHER" id="PTHR24208">
    <property type="entry name" value="LIM/HOMEOBOX PROTEIN LHX"/>
    <property type="match status" value="1"/>
</dbReference>
<evidence type="ECO:0000256" key="4">
    <source>
        <dbReference type="ARBA" id="ARBA00022833"/>
    </source>
</evidence>
<evidence type="ECO:0000256" key="6">
    <source>
        <dbReference type="ARBA" id="ARBA00023125"/>
    </source>
</evidence>